<sequence>MGILGTSRLAIPTAPFLWFRRGTWWMATEVRQIWQRMIGLDIVGYVDFSPSSQYLTVVDECNALQHSAAIPQMNAPSIDTHDPVLLHLLTETAIGDSAGYEILPFEEVEDLKREYATLSSRVESTKRKLALETKLRDAAQSLRRLSSLKSNGYTNGVTNGDTNGVAHHPEDEEYTVSSRKCEELSQELWALERRAQDVHKRLLEHTAGILQLTHRGLKKNANRGSINNGLNGTTFEFDDRSLYRELETDDAGLRSYSGVSGLTADVDTLRNTEQKLEELNGRLRDLLLENHSTHDIGPLPLRVTQDTSLTFVQDHLSYLERSLDTLQTEGIRRGEGEPELSATEMGSELSAINSRLQTLLGQAGSHLSPTLPPPPSPTGEFLSSHIDYLKSGMSDLQNRVAGLQDQKSILTTQIQQQRELNSKSDAEKDAHVADLAQQIVETRKQYELSERELEAVRDELALVMEQLDSVRQQENIQDQQRERGQIAAFENEKEARSKAEAEVQHLQEKLNHLEGEYAREQAEALELEREARSRAETEVQRLQGEVAQLEGGSTRAQTAEAEVQRLQAELNELEAEYARAQGAETEAQRLQQELNDLETEFARAQTELTVVKAELDGAYGTRAERAAEAAASPALYKEIEDLNTKNISLAEELAALRAEQVNNGAGQGELQKRVETLQKELEETIEDYEAMTKASIEFEKERERYEGAIDNMRDRIEQLEAQLSDERITWLGVSQTAMRDGATETTSTMVLKNEFKKMMRDTRAENMKLLRELLQAEQEERKRLEALVRSLKMEQTIGKPTLNQSMVT</sequence>
<gene>
    <name evidence="6" type="ORF">BHQ10_001744</name>
</gene>
<feature type="compositionally biased region" description="Polar residues" evidence="3">
    <location>
        <begin position="150"/>
        <end position="162"/>
    </location>
</feature>
<evidence type="ECO:0000313" key="7">
    <source>
        <dbReference type="Proteomes" id="UP000249363"/>
    </source>
</evidence>
<dbReference type="Pfam" id="PF25078">
    <property type="entry name" value="DUF7801"/>
    <property type="match status" value="1"/>
</dbReference>
<evidence type="ECO:0000259" key="4">
    <source>
        <dbReference type="Pfam" id="PF15456"/>
    </source>
</evidence>
<dbReference type="Pfam" id="PF15456">
    <property type="entry name" value="Uds1"/>
    <property type="match status" value="1"/>
</dbReference>
<dbReference type="PANTHER" id="PTHR32083:SF0">
    <property type="entry name" value="CILIA AND FLAGELLA-ASSOCIATED PROTEIN 58"/>
    <property type="match status" value="1"/>
</dbReference>
<evidence type="ECO:0000256" key="1">
    <source>
        <dbReference type="ARBA" id="ARBA00023054"/>
    </source>
</evidence>
<protein>
    <submittedName>
        <fullName evidence="6">Uncharacterized protein</fullName>
    </submittedName>
</protein>
<dbReference type="Proteomes" id="UP000249363">
    <property type="component" value="Unassembled WGS sequence"/>
</dbReference>
<name>A0A364KQ93_TALAM</name>
<keyword evidence="1 2" id="KW-0175">Coiled coil</keyword>
<feature type="domain" description="DUF7801" evidence="5">
    <location>
        <begin position="580"/>
        <end position="732"/>
    </location>
</feature>
<dbReference type="EMBL" id="MIKG01000002">
    <property type="protein sequence ID" value="RAO65732.1"/>
    <property type="molecule type" value="Genomic_DNA"/>
</dbReference>
<evidence type="ECO:0000256" key="3">
    <source>
        <dbReference type="SAM" id="MobiDB-lite"/>
    </source>
</evidence>
<dbReference type="InterPro" id="IPR029191">
    <property type="entry name" value="Uds1"/>
</dbReference>
<feature type="domain" description="Up-regulated during septation protein 1" evidence="4">
    <location>
        <begin position="87"/>
        <end position="213"/>
    </location>
</feature>
<feature type="region of interest" description="Disordered" evidence="3">
    <location>
        <begin position="150"/>
        <end position="178"/>
    </location>
</feature>
<dbReference type="PANTHER" id="PTHR32083">
    <property type="entry name" value="CILIA AND FLAGELLA-ASSOCIATED PROTEIN 58-RELATED"/>
    <property type="match status" value="1"/>
</dbReference>
<dbReference type="STRING" id="1196081.A0A364KQ93"/>
<feature type="coiled-coil region" evidence="2">
    <location>
        <begin position="393"/>
        <end position="614"/>
    </location>
</feature>
<dbReference type="InterPro" id="IPR056703">
    <property type="entry name" value="DUF7801"/>
</dbReference>
<proteinExistence type="predicted"/>
<dbReference type="GO" id="GO:0005856">
    <property type="term" value="C:cytoskeleton"/>
    <property type="evidence" value="ECO:0007669"/>
    <property type="project" value="TreeGrafter"/>
</dbReference>
<dbReference type="Gene3D" id="1.10.287.1490">
    <property type="match status" value="1"/>
</dbReference>
<reference evidence="6 7" key="1">
    <citation type="journal article" date="2017" name="Biotechnol. Biofuels">
        <title>Differential beta-glucosidase expression as a function of carbon source availability in Talaromyces amestolkiae: a genomic and proteomic approach.</title>
        <authorList>
            <person name="de Eugenio L.I."/>
            <person name="Mendez-Liter J.A."/>
            <person name="Nieto-Dominguez M."/>
            <person name="Alonso L."/>
            <person name="Gil-Munoz J."/>
            <person name="Barriuso J."/>
            <person name="Prieto A."/>
            <person name="Martinez M.J."/>
        </authorList>
    </citation>
    <scope>NUCLEOTIDE SEQUENCE [LARGE SCALE GENOMIC DNA]</scope>
    <source>
        <strain evidence="6 7">CIB</strain>
    </source>
</reference>
<evidence type="ECO:0000313" key="6">
    <source>
        <dbReference type="EMBL" id="RAO65732.1"/>
    </source>
</evidence>
<dbReference type="OrthoDB" id="5569911at2759"/>
<organism evidence="6 7">
    <name type="scientific">Talaromyces amestolkiae</name>
    <dbReference type="NCBI Taxonomy" id="1196081"/>
    <lineage>
        <taxon>Eukaryota</taxon>
        <taxon>Fungi</taxon>
        <taxon>Dikarya</taxon>
        <taxon>Ascomycota</taxon>
        <taxon>Pezizomycotina</taxon>
        <taxon>Eurotiomycetes</taxon>
        <taxon>Eurotiomycetidae</taxon>
        <taxon>Eurotiales</taxon>
        <taxon>Trichocomaceae</taxon>
        <taxon>Talaromyces</taxon>
        <taxon>Talaromyces sect. Talaromyces</taxon>
    </lineage>
</organism>
<comment type="caution">
    <text evidence="6">The sequence shown here is derived from an EMBL/GenBank/DDBJ whole genome shotgun (WGS) entry which is preliminary data.</text>
</comment>
<feature type="coiled-coil region" evidence="2">
    <location>
        <begin position="639"/>
        <end position="794"/>
    </location>
</feature>
<dbReference type="RefSeq" id="XP_040730249.1">
    <property type="nucleotide sequence ID" value="XM_040873814.1"/>
</dbReference>
<dbReference type="AlphaFoldDB" id="A0A364KQ93"/>
<evidence type="ECO:0000259" key="5">
    <source>
        <dbReference type="Pfam" id="PF25078"/>
    </source>
</evidence>
<evidence type="ECO:0000256" key="2">
    <source>
        <dbReference type="SAM" id="Coils"/>
    </source>
</evidence>
<dbReference type="GeneID" id="63790961"/>
<keyword evidence="7" id="KW-1185">Reference proteome</keyword>
<accession>A0A364KQ93</accession>